<feature type="region of interest" description="Disordered" evidence="1">
    <location>
        <begin position="52"/>
        <end position="92"/>
    </location>
</feature>
<proteinExistence type="predicted"/>
<sequence length="92" mass="10081">MKLAASAEPAGSCSSRDRSRRAWFFLDTEVPKRLSRDRGRGFERVRAWRGRATSLPASCTGGPHAPRGPSPKYTLTTAQPCAPRTSRPQSPL</sequence>
<comment type="caution">
    <text evidence="2">The sequence shown here is derived from an EMBL/GenBank/DDBJ whole genome shotgun (WGS) entry which is preliminary data.</text>
</comment>
<keyword evidence="3" id="KW-1185">Reference proteome</keyword>
<dbReference type="Proteomes" id="UP001266305">
    <property type="component" value="Unassembled WGS sequence"/>
</dbReference>
<gene>
    <name evidence="2" type="ORF">P7K49_012139</name>
</gene>
<evidence type="ECO:0000313" key="3">
    <source>
        <dbReference type="Proteomes" id="UP001266305"/>
    </source>
</evidence>
<evidence type="ECO:0000256" key="1">
    <source>
        <dbReference type="SAM" id="MobiDB-lite"/>
    </source>
</evidence>
<protein>
    <submittedName>
        <fullName evidence="2">Uncharacterized protein</fullName>
    </submittedName>
</protein>
<organism evidence="2 3">
    <name type="scientific">Saguinus oedipus</name>
    <name type="common">Cotton-top tamarin</name>
    <name type="synonym">Oedipomidas oedipus</name>
    <dbReference type="NCBI Taxonomy" id="9490"/>
    <lineage>
        <taxon>Eukaryota</taxon>
        <taxon>Metazoa</taxon>
        <taxon>Chordata</taxon>
        <taxon>Craniata</taxon>
        <taxon>Vertebrata</taxon>
        <taxon>Euteleostomi</taxon>
        <taxon>Mammalia</taxon>
        <taxon>Eutheria</taxon>
        <taxon>Euarchontoglires</taxon>
        <taxon>Primates</taxon>
        <taxon>Haplorrhini</taxon>
        <taxon>Platyrrhini</taxon>
        <taxon>Cebidae</taxon>
        <taxon>Callitrichinae</taxon>
        <taxon>Saguinus</taxon>
    </lineage>
</organism>
<accession>A0ABQ9VSX2</accession>
<name>A0ABQ9VSX2_SAGOE</name>
<reference evidence="2 3" key="1">
    <citation type="submission" date="2023-05" db="EMBL/GenBank/DDBJ databases">
        <title>B98-5 Cell Line De Novo Hybrid Assembly: An Optical Mapping Approach.</title>
        <authorList>
            <person name="Kananen K."/>
            <person name="Auerbach J.A."/>
            <person name="Kautto E."/>
            <person name="Blachly J.S."/>
        </authorList>
    </citation>
    <scope>NUCLEOTIDE SEQUENCE [LARGE SCALE GENOMIC DNA]</scope>
    <source>
        <strain evidence="2">B95-8</strain>
        <tissue evidence="2">Cell line</tissue>
    </source>
</reference>
<dbReference type="EMBL" id="JASSZA010000005">
    <property type="protein sequence ID" value="KAK2112392.1"/>
    <property type="molecule type" value="Genomic_DNA"/>
</dbReference>
<evidence type="ECO:0000313" key="2">
    <source>
        <dbReference type="EMBL" id="KAK2112392.1"/>
    </source>
</evidence>